<dbReference type="InterPro" id="IPR021314">
    <property type="entry name" value="DUF2911"/>
</dbReference>
<dbReference type="EMBL" id="SEWY01000001">
    <property type="protein sequence ID" value="TBH75246.1"/>
    <property type="molecule type" value="Genomic_DNA"/>
</dbReference>
<evidence type="ECO:0000313" key="2">
    <source>
        <dbReference type="EMBL" id="TBH75246.1"/>
    </source>
</evidence>
<dbReference type="OrthoDB" id="195456at2"/>
<feature type="signal peptide" evidence="1">
    <location>
        <begin position="1"/>
        <end position="23"/>
    </location>
</feature>
<evidence type="ECO:0000256" key="1">
    <source>
        <dbReference type="SAM" id="SignalP"/>
    </source>
</evidence>
<keyword evidence="3" id="KW-1185">Reference proteome</keyword>
<dbReference type="Pfam" id="PF11138">
    <property type="entry name" value="DUF2911"/>
    <property type="match status" value="1"/>
</dbReference>
<keyword evidence="1" id="KW-0732">Signal</keyword>
<proteinExistence type="predicted"/>
<reference evidence="2 3" key="1">
    <citation type="submission" date="2019-02" db="EMBL/GenBank/DDBJ databases">
        <title>Genome of a new Bacteroidetes strain.</title>
        <authorList>
            <person name="Pitt A."/>
        </authorList>
    </citation>
    <scope>NUCLEOTIDE SEQUENCE [LARGE SCALE GENOMIC DNA]</scope>
    <source>
        <strain evidence="2 3">103A-SOEBACH</strain>
    </source>
</reference>
<name>A0A4Q9BGS3_9BACT</name>
<dbReference type="AlphaFoldDB" id="A0A4Q9BGS3"/>
<evidence type="ECO:0000313" key="3">
    <source>
        <dbReference type="Proteomes" id="UP000293583"/>
    </source>
</evidence>
<organism evidence="2 3">
    <name type="scientific">Aquirufa antheringensis</name>
    <dbReference type="NCBI Taxonomy" id="2516559"/>
    <lineage>
        <taxon>Bacteria</taxon>
        <taxon>Pseudomonadati</taxon>
        <taxon>Bacteroidota</taxon>
        <taxon>Cytophagia</taxon>
        <taxon>Cytophagales</taxon>
        <taxon>Flectobacillaceae</taxon>
        <taxon>Aquirufa</taxon>
    </lineage>
</organism>
<dbReference type="RefSeq" id="WP_130922426.1">
    <property type="nucleotide sequence ID" value="NZ_JAANOM010000002.1"/>
</dbReference>
<feature type="chain" id="PRO_5020313368" evidence="1">
    <location>
        <begin position="24"/>
        <end position="176"/>
    </location>
</feature>
<accession>A0A4Q9BGS3</accession>
<sequence>MKKLTIFTSILTLMCLSILSLNAQTTTPASPAAEAIGILSSGTSVKITYSSPSVKGRKIWGDIVPFDKVWRAGANQATQIDLDKDVKIHNKVLAAGKYSIYIVPAETSWVVLFSSQTGQGGMNHDGTTTLELSKVVLRTIAEIKKSKTFNERLVYNVSEKGMTLSWENLDIILPMK</sequence>
<comment type="caution">
    <text evidence="2">The sequence shown here is derived from an EMBL/GenBank/DDBJ whole genome shotgun (WGS) entry which is preliminary data.</text>
</comment>
<protein>
    <submittedName>
        <fullName evidence="2">DUF2911 domain-containing protein</fullName>
    </submittedName>
</protein>
<dbReference type="Proteomes" id="UP000293583">
    <property type="component" value="Unassembled WGS sequence"/>
</dbReference>
<gene>
    <name evidence="2" type="ORF">EWU20_01340</name>
</gene>